<dbReference type="InterPro" id="IPR007835">
    <property type="entry name" value="MOFRL"/>
</dbReference>
<dbReference type="GO" id="GO:0008887">
    <property type="term" value="F:glycerate kinase activity"/>
    <property type="evidence" value="ECO:0007669"/>
    <property type="project" value="InterPro"/>
</dbReference>
<protein>
    <recommendedName>
        <fullName evidence="1">MOFRL domain-containing protein</fullName>
    </recommendedName>
</protein>
<dbReference type="Pfam" id="PF05161">
    <property type="entry name" value="MOFRL"/>
    <property type="match status" value="1"/>
</dbReference>
<organism evidence="2">
    <name type="scientific">marine sediment metagenome</name>
    <dbReference type="NCBI Taxonomy" id="412755"/>
    <lineage>
        <taxon>unclassified sequences</taxon>
        <taxon>metagenomes</taxon>
        <taxon>ecological metagenomes</taxon>
    </lineage>
</organism>
<dbReference type="SUPFAM" id="SSF82544">
    <property type="entry name" value="GckA/TtuD-like"/>
    <property type="match status" value="1"/>
</dbReference>
<dbReference type="EMBL" id="BARS01024680">
    <property type="protein sequence ID" value="GAG10684.1"/>
    <property type="molecule type" value="Genomic_DNA"/>
</dbReference>
<dbReference type="GO" id="GO:0005737">
    <property type="term" value="C:cytoplasm"/>
    <property type="evidence" value="ECO:0007669"/>
    <property type="project" value="TreeGrafter"/>
</dbReference>
<dbReference type="AlphaFoldDB" id="X0UXW1"/>
<reference evidence="2" key="1">
    <citation type="journal article" date="2014" name="Front. Microbiol.">
        <title>High frequency of phylogenetically diverse reductive dehalogenase-homologous genes in deep subseafloor sedimentary metagenomes.</title>
        <authorList>
            <person name="Kawai M."/>
            <person name="Futagami T."/>
            <person name="Toyoda A."/>
            <person name="Takaki Y."/>
            <person name="Nishi S."/>
            <person name="Hori S."/>
            <person name="Arai W."/>
            <person name="Tsubouchi T."/>
            <person name="Morono Y."/>
            <person name="Uchiyama I."/>
            <person name="Ito T."/>
            <person name="Fujiyama A."/>
            <person name="Inagaki F."/>
            <person name="Takami H."/>
        </authorList>
    </citation>
    <scope>NUCLEOTIDE SEQUENCE</scope>
    <source>
        <strain evidence="2">Expedition CK06-06</strain>
    </source>
</reference>
<dbReference type="InterPro" id="IPR039760">
    <property type="entry name" value="MOFRL_protein"/>
</dbReference>
<evidence type="ECO:0000259" key="1">
    <source>
        <dbReference type="Pfam" id="PF05161"/>
    </source>
</evidence>
<sequence length="188" mass="19451">KKLDGKLVHSFVVVPSAAAAKAACIRAKELGFRSLLLTTYLEGESREAAVVVGSIVREIVSTANPISVPCALIASGENTVMVENKNGVGGPSQEFALSIATRIDSLSQVVAACLDTDGSDGPTEFAGALVDGLTASSIRDLGRDAFSALKTHTTTPLLEELGDLVYTGATGTNVSDLRVILIGRNAHQ</sequence>
<dbReference type="InterPro" id="IPR037035">
    <property type="entry name" value="GK-like_C_sf"/>
</dbReference>
<gene>
    <name evidence="2" type="ORF">S01H1_39141</name>
</gene>
<dbReference type="PANTHER" id="PTHR12227">
    <property type="entry name" value="GLYCERATE KINASE"/>
    <property type="match status" value="1"/>
</dbReference>
<proteinExistence type="predicted"/>
<dbReference type="PANTHER" id="PTHR12227:SF0">
    <property type="entry name" value="GLYCERATE KINASE"/>
    <property type="match status" value="1"/>
</dbReference>
<evidence type="ECO:0000313" key="2">
    <source>
        <dbReference type="EMBL" id="GAG10684.1"/>
    </source>
</evidence>
<dbReference type="Gene3D" id="3.40.1480.10">
    <property type="entry name" value="MOFRL domain"/>
    <property type="match status" value="1"/>
</dbReference>
<comment type="caution">
    <text evidence="2">The sequence shown here is derived from an EMBL/GenBank/DDBJ whole genome shotgun (WGS) entry which is preliminary data.</text>
</comment>
<feature type="domain" description="MOFRL" evidence="1">
    <location>
        <begin position="70"/>
        <end position="176"/>
    </location>
</feature>
<name>X0UXW1_9ZZZZ</name>
<feature type="non-terminal residue" evidence="2">
    <location>
        <position position="1"/>
    </location>
</feature>
<accession>X0UXW1</accession>